<dbReference type="Proteomes" id="UP000009047">
    <property type="component" value="Chromosome"/>
</dbReference>
<evidence type="ECO:0000313" key="9">
    <source>
        <dbReference type="Proteomes" id="UP000009047"/>
    </source>
</evidence>
<dbReference type="STRING" id="644282.Deba_1956"/>
<dbReference type="Pfam" id="PF02742">
    <property type="entry name" value="Fe_dep_repr_C"/>
    <property type="match status" value="1"/>
</dbReference>
<comment type="similarity">
    <text evidence="1">Belongs to the DtxR/MntR family.</text>
</comment>
<dbReference type="GO" id="GO:0003677">
    <property type="term" value="F:DNA binding"/>
    <property type="evidence" value="ECO:0007669"/>
    <property type="project" value="UniProtKB-KW"/>
</dbReference>
<dbReference type="GO" id="GO:0046983">
    <property type="term" value="F:protein dimerization activity"/>
    <property type="evidence" value="ECO:0007669"/>
    <property type="project" value="InterPro"/>
</dbReference>
<proteinExistence type="inferred from homology"/>
<evidence type="ECO:0000259" key="7">
    <source>
        <dbReference type="PROSITE" id="PS50944"/>
    </source>
</evidence>
<dbReference type="InterPro" id="IPR050536">
    <property type="entry name" value="DtxR_MntR_Metal-Reg"/>
</dbReference>
<keyword evidence="4" id="KW-0238">DNA-binding</keyword>
<dbReference type="eggNOG" id="COG1321">
    <property type="taxonomic scope" value="Bacteria"/>
</dbReference>
<dbReference type="OrthoDB" id="9791355at2"/>
<evidence type="ECO:0000256" key="4">
    <source>
        <dbReference type="ARBA" id="ARBA00023125"/>
    </source>
</evidence>
<dbReference type="InterPro" id="IPR001367">
    <property type="entry name" value="Fe_dep_repressor"/>
</dbReference>
<dbReference type="SMART" id="SM00529">
    <property type="entry name" value="HTH_DTXR"/>
    <property type="match status" value="1"/>
</dbReference>
<dbReference type="InterPro" id="IPR022689">
    <property type="entry name" value="Iron_dep_repressor"/>
</dbReference>
<evidence type="ECO:0000256" key="5">
    <source>
        <dbReference type="ARBA" id="ARBA00023163"/>
    </source>
</evidence>
<dbReference type="SUPFAM" id="SSF47979">
    <property type="entry name" value="Iron-dependent repressor protein, dimerization domain"/>
    <property type="match status" value="1"/>
</dbReference>
<evidence type="ECO:0000256" key="1">
    <source>
        <dbReference type="ARBA" id="ARBA00007871"/>
    </source>
</evidence>
<dbReference type="RefSeq" id="WP_013258762.1">
    <property type="nucleotide sequence ID" value="NC_014365.1"/>
</dbReference>
<accession>E1QL56</accession>
<dbReference type="EMBL" id="CP002085">
    <property type="protein sequence ID" value="ADK85321.1"/>
    <property type="molecule type" value="Genomic_DNA"/>
</dbReference>
<gene>
    <name evidence="8" type="ordered locus">Deba_1956</name>
</gene>
<dbReference type="PANTHER" id="PTHR33238">
    <property type="entry name" value="IRON (METAL) DEPENDENT REPRESSOR, DTXR FAMILY"/>
    <property type="match status" value="1"/>
</dbReference>
<evidence type="ECO:0000256" key="2">
    <source>
        <dbReference type="ARBA" id="ARBA00022386"/>
    </source>
</evidence>
<dbReference type="Gene3D" id="1.10.60.10">
    <property type="entry name" value="Iron dependent repressor, metal binding and dimerisation domain"/>
    <property type="match status" value="1"/>
</dbReference>
<sequence>MVQQEQNNLSSNLEDYLEAIYHLQADKKVARAKDIADRMGVSRASVTGALKALAEKGLINYEPYSYTTLTNAGEDVAGKIVERHAVLKDFFQHILMLSSNSAEENACRVEHAMDDEAMDRLVQFLGFLRTCPRSGEDWLKNFRRFCGRSEIAVSPAQVDDCRACLEKCTDELTDDGGCS</sequence>
<dbReference type="KEGG" id="dbr:Deba_1956"/>
<comment type="function">
    <text evidence="6">In the presence of manganese, represses expression of mntH and mntS. Up-regulates expression of mntP.</text>
</comment>
<name>E1QL56_DESB2</name>
<dbReference type="InterPro" id="IPR036388">
    <property type="entry name" value="WH-like_DNA-bd_sf"/>
</dbReference>
<dbReference type="InterPro" id="IPR022687">
    <property type="entry name" value="HTH_DTXR"/>
</dbReference>
<keyword evidence="9" id="KW-1185">Reference proteome</keyword>
<dbReference type="GO" id="GO:0046914">
    <property type="term" value="F:transition metal ion binding"/>
    <property type="evidence" value="ECO:0007669"/>
    <property type="project" value="InterPro"/>
</dbReference>
<protein>
    <recommendedName>
        <fullName evidence="2">Transcriptional regulator MntR</fullName>
    </recommendedName>
</protein>
<dbReference type="AlphaFoldDB" id="E1QL56"/>
<dbReference type="PROSITE" id="PS50944">
    <property type="entry name" value="HTH_DTXR"/>
    <property type="match status" value="1"/>
</dbReference>
<dbReference type="GO" id="GO:0003700">
    <property type="term" value="F:DNA-binding transcription factor activity"/>
    <property type="evidence" value="ECO:0007669"/>
    <property type="project" value="InterPro"/>
</dbReference>
<keyword evidence="5" id="KW-0804">Transcription</keyword>
<dbReference type="HOGENOM" id="CLU_069532_3_0_7"/>
<dbReference type="InterPro" id="IPR036390">
    <property type="entry name" value="WH_DNA-bd_sf"/>
</dbReference>
<dbReference type="Pfam" id="PF01325">
    <property type="entry name" value="Fe_dep_repress"/>
    <property type="match status" value="1"/>
</dbReference>
<dbReference type="InterPro" id="IPR036421">
    <property type="entry name" value="Fe_dep_repressor_sf"/>
</dbReference>
<evidence type="ECO:0000256" key="6">
    <source>
        <dbReference type="ARBA" id="ARBA00025185"/>
    </source>
</evidence>
<feature type="domain" description="HTH dtxR-type" evidence="7">
    <location>
        <begin position="9"/>
        <end position="70"/>
    </location>
</feature>
<dbReference type="SUPFAM" id="SSF46785">
    <property type="entry name" value="Winged helix' DNA-binding domain"/>
    <property type="match status" value="1"/>
</dbReference>
<keyword evidence="3" id="KW-0805">Transcription regulation</keyword>
<dbReference type="PANTHER" id="PTHR33238:SF7">
    <property type="entry name" value="IRON-DEPENDENT TRANSCRIPTIONAL REGULATOR"/>
    <property type="match status" value="1"/>
</dbReference>
<organism evidence="8 9">
    <name type="scientific">Desulfarculus baarsii (strain ATCC 33931 / DSM 2075 / LMG 7858 / VKM B-1802 / 2st14)</name>
    <dbReference type="NCBI Taxonomy" id="644282"/>
    <lineage>
        <taxon>Bacteria</taxon>
        <taxon>Pseudomonadati</taxon>
        <taxon>Thermodesulfobacteriota</taxon>
        <taxon>Desulfarculia</taxon>
        <taxon>Desulfarculales</taxon>
        <taxon>Desulfarculaceae</taxon>
        <taxon>Desulfarculus</taxon>
    </lineage>
</organism>
<dbReference type="Gene3D" id="1.10.10.10">
    <property type="entry name" value="Winged helix-like DNA-binding domain superfamily/Winged helix DNA-binding domain"/>
    <property type="match status" value="1"/>
</dbReference>
<evidence type="ECO:0000256" key="3">
    <source>
        <dbReference type="ARBA" id="ARBA00023015"/>
    </source>
</evidence>
<evidence type="ECO:0000313" key="8">
    <source>
        <dbReference type="EMBL" id="ADK85321.1"/>
    </source>
</evidence>
<reference evidence="8 9" key="1">
    <citation type="journal article" date="2010" name="Stand. Genomic Sci.">
        <title>Complete genome sequence of Desulfarculus baarsii type strain (2st14).</title>
        <authorList>
            <person name="Sun H."/>
            <person name="Spring S."/>
            <person name="Lapidus A."/>
            <person name="Davenport K."/>
            <person name="Del Rio T.G."/>
            <person name="Tice H."/>
            <person name="Nolan M."/>
            <person name="Copeland A."/>
            <person name="Cheng J.F."/>
            <person name="Lucas S."/>
            <person name="Tapia R."/>
            <person name="Goodwin L."/>
            <person name="Pitluck S."/>
            <person name="Ivanova N."/>
            <person name="Pagani I."/>
            <person name="Mavromatis K."/>
            <person name="Ovchinnikova G."/>
            <person name="Pati A."/>
            <person name="Chen A."/>
            <person name="Palaniappan K."/>
            <person name="Hauser L."/>
            <person name="Chang Y.J."/>
            <person name="Jeffries C.D."/>
            <person name="Detter J.C."/>
            <person name="Han C."/>
            <person name="Rohde M."/>
            <person name="Brambilla E."/>
            <person name="Goker M."/>
            <person name="Woyke T."/>
            <person name="Bristow J."/>
            <person name="Eisen J.A."/>
            <person name="Markowitz V."/>
            <person name="Hugenholtz P."/>
            <person name="Kyrpides N.C."/>
            <person name="Klenk H.P."/>
            <person name="Land M."/>
        </authorList>
    </citation>
    <scope>NUCLEOTIDE SEQUENCE [LARGE SCALE GENOMIC DNA]</scope>
    <source>
        <strain evidence="9">ATCC 33931 / DSM 2075 / LMG 7858 / VKM B-1802 / 2st14</strain>
    </source>
</reference>